<gene>
    <name evidence="2" type="primary">Aste57867_11897</name>
    <name evidence="1" type="ORF">As57867_011852</name>
    <name evidence="2" type="ORF">ASTE57867_11897</name>
</gene>
<evidence type="ECO:0000313" key="1">
    <source>
        <dbReference type="EMBL" id="KAF0697417.1"/>
    </source>
</evidence>
<keyword evidence="3" id="KW-1185">Reference proteome</keyword>
<dbReference type="EMBL" id="CAADRA010005341">
    <property type="protein sequence ID" value="VFT88752.1"/>
    <property type="molecule type" value="Genomic_DNA"/>
</dbReference>
<reference evidence="1" key="2">
    <citation type="submission" date="2019-06" db="EMBL/GenBank/DDBJ databases">
        <title>Genomics analysis of Aphanomyces spp. identifies a new class of oomycete effector associated with host adaptation.</title>
        <authorList>
            <person name="Gaulin E."/>
        </authorList>
    </citation>
    <scope>NUCLEOTIDE SEQUENCE</scope>
    <source>
        <strain evidence="1">CBS 578.67</strain>
    </source>
</reference>
<proteinExistence type="predicted"/>
<dbReference type="Proteomes" id="UP000332933">
    <property type="component" value="Unassembled WGS sequence"/>
</dbReference>
<evidence type="ECO:0000313" key="2">
    <source>
        <dbReference type="EMBL" id="VFT88752.1"/>
    </source>
</evidence>
<dbReference type="OrthoDB" id="78681at2759"/>
<name>A0A485KUL0_9STRA</name>
<dbReference type="EMBL" id="VJMH01005320">
    <property type="protein sequence ID" value="KAF0697417.1"/>
    <property type="molecule type" value="Genomic_DNA"/>
</dbReference>
<dbReference type="AlphaFoldDB" id="A0A485KUL0"/>
<sequence>MPKLLASPSHATVLDKLPTPTSSRFPPPHVTDAAASPFGSMLDVVRDCWRRPQENLGVVCILTLCFVGFVVTHHSSRHAPQVVIPTDHPMSVSTLDLLVAEIHALRAQVAELRALVVRAPAQSCPNSGGV</sequence>
<organism evidence="2 3">
    <name type="scientific">Aphanomyces stellatus</name>
    <dbReference type="NCBI Taxonomy" id="120398"/>
    <lineage>
        <taxon>Eukaryota</taxon>
        <taxon>Sar</taxon>
        <taxon>Stramenopiles</taxon>
        <taxon>Oomycota</taxon>
        <taxon>Saprolegniomycetes</taxon>
        <taxon>Saprolegniales</taxon>
        <taxon>Verrucalvaceae</taxon>
        <taxon>Aphanomyces</taxon>
    </lineage>
</organism>
<evidence type="ECO:0000313" key="3">
    <source>
        <dbReference type="Proteomes" id="UP000332933"/>
    </source>
</evidence>
<accession>A0A485KUL0</accession>
<protein>
    <submittedName>
        <fullName evidence="2">Aste57867_11897 protein</fullName>
    </submittedName>
</protein>
<reference evidence="2 3" key="1">
    <citation type="submission" date="2019-03" db="EMBL/GenBank/DDBJ databases">
        <authorList>
            <person name="Gaulin E."/>
            <person name="Dumas B."/>
        </authorList>
    </citation>
    <scope>NUCLEOTIDE SEQUENCE [LARGE SCALE GENOMIC DNA]</scope>
    <source>
        <strain evidence="2">CBS 568.67</strain>
    </source>
</reference>